<accession>A0A9P4NM37</accession>
<dbReference type="InterPro" id="IPR051013">
    <property type="entry name" value="MBL_superfamily_lactonases"/>
</dbReference>
<dbReference type="Proteomes" id="UP000800235">
    <property type="component" value="Unassembled WGS sequence"/>
</dbReference>
<keyword evidence="4" id="KW-0378">Hydrolase</keyword>
<dbReference type="OrthoDB" id="10250730at2759"/>
<dbReference type="PANTHER" id="PTHR42978:SF2">
    <property type="entry name" value="102 KBASES UNSTABLE REGION: FROM 1 TO 119443"/>
    <property type="match status" value="1"/>
</dbReference>
<dbReference type="Pfam" id="PF00753">
    <property type="entry name" value="Lactamase_B"/>
    <property type="match status" value="1"/>
</dbReference>
<gene>
    <name evidence="7" type="ORF">EJ08DRAFT_349259</name>
</gene>
<evidence type="ECO:0000313" key="7">
    <source>
        <dbReference type="EMBL" id="KAF2427733.1"/>
    </source>
</evidence>
<evidence type="ECO:0000259" key="6">
    <source>
        <dbReference type="Pfam" id="PF00753"/>
    </source>
</evidence>
<protein>
    <submittedName>
        <fullName evidence="7">Metallo-hydrolase/oxidoreductase</fullName>
    </submittedName>
</protein>
<evidence type="ECO:0000313" key="8">
    <source>
        <dbReference type="Proteomes" id="UP000800235"/>
    </source>
</evidence>
<comment type="cofactor">
    <cofactor evidence="1">
        <name>Zn(2+)</name>
        <dbReference type="ChEBI" id="CHEBI:29105"/>
    </cofactor>
</comment>
<proteinExistence type="inferred from homology"/>
<dbReference type="PANTHER" id="PTHR42978">
    <property type="entry name" value="QUORUM-QUENCHING LACTONASE YTNP-RELATED-RELATED"/>
    <property type="match status" value="1"/>
</dbReference>
<evidence type="ECO:0000256" key="2">
    <source>
        <dbReference type="ARBA" id="ARBA00007749"/>
    </source>
</evidence>
<dbReference type="GO" id="GO:0046872">
    <property type="term" value="F:metal ion binding"/>
    <property type="evidence" value="ECO:0007669"/>
    <property type="project" value="UniProtKB-KW"/>
</dbReference>
<organism evidence="7 8">
    <name type="scientific">Tothia fuscella</name>
    <dbReference type="NCBI Taxonomy" id="1048955"/>
    <lineage>
        <taxon>Eukaryota</taxon>
        <taxon>Fungi</taxon>
        <taxon>Dikarya</taxon>
        <taxon>Ascomycota</taxon>
        <taxon>Pezizomycotina</taxon>
        <taxon>Dothideomycetes</taxon>
        <taxon>Pleosporomycetidae</taxon>
        <taxon>Venturiales</taxon>
        <taxon>Cylindrosympodiaceae</taxon>
        <taxon>Tothia</taxon>
    </lineage>
</organism>
<keyword evidence="8" id="KW-1185">Reference proteome</keyword>
<evidence type="ECO:0000256" key="3">
    <source>
        <dbReference type="ARBA" id="ARBA00022723"/>
    </source>
</evidence>
<dbReference type="EMBL" id="MU007058">
    <property type="protein sequence ID" value="KAF2427733.1"/>
    <property type="molecule type" value="Genomic_DNA"/>
</dbReference>
<name>A0A9P4NM37_9PEZI</name>
<comment type="caution">
    <text evidence="7">The sequence shown here is derived from an EMBL/GenBank/DDBJ whole genome shotgun (WGS) entry which is preliminary data.</text>
</comment>
<keyword evidence="5" id="KW-0862">Zinc</keyword>
<evidence type="ECO:0000256" key="4">
    <source>
        <dbReference type="ARBA" id="ARBA00022801"/>
    </source>
</evidence>
<dbReference type="SUPFAM" id="SSF56281">
    <property type="entry name" value="Metallo-hydrolase/oxidoreductase"/>
    <property type="match status" value="1"/>
</dbReference>
<dbReference type="AlphaFoldDB" id="A0A9P4NM37"/>
<feature type="domain" description="Metallo-beta-lactamase" evidence="6">
    <location>
        <begin position="101"/>
        <end position="245"/>
    </location>
</feature>
<evidence type="ECO:0000256" key="5">
    <source>
        <dbReference type="ARBA" id="ARBA00022833"/>
    </source>
</evidence>
<dbReference type="InterPro" id="IPR036866">
    <property type="entry name" value="RibonucZ/Hydroxyglut_hydro"/>
</dbReference>
<keyword evidence="3" id="KW-0479">Metal-binding</keyword>
<dbReference type="CDD" id="cd07730">
    <property type="entry name" value="metallo-hydrolase-like_MBL-fold"/>
    <property type="match status" value="1"/>
</dbReference>
<sequence>MSGLSLPSSSSNQTYVTISPISGGFLTLPDSTFVNPADSNAKRYVPSLSFLVIHPGNNSTGHSFRLLFDLGLRHRVTNYSEPQQKHLESRSPYDSQPGVASILEKHGVSKEDIDMIIYSHIHYDHHGDPEDFSNAHFRVGSGSLDVLANGFLVGMGTHQHFDPNLLPTERTKEFPPVTDDHDGEWKSVGPFPHVFDLMEDGSIYVLDTPGHLPGHINLLCRIWEDKWVCLCGDAFHDLRLLSGEKEMGMWMSDEGRELCIHVDKNAAEESIKRLRELQNMGNVELSAAHDEVWCDKNQHRFFPHHL</sequence>
<evidence type="ECO:0000256" key="1">
    <source>
        <dbReference type="ARBA" id="ARBA00001947"/>
    </source>
</evidence>
<dbReference type="Gene3D" id="3.60.15.10">
    <property type="entry name" value="Ribonuclease Z/Hydroxyacylglutathione hydrolase-like"/>
    <property type="match status" value="1"/>
</dbReference>
<dbReference type="GO" id="GO:0016787">
    <property type="term" value="F:hydrolase activity"/>
    <property type="evidence" value="ECO:0007669"/>
    <property type="project" value="UniProtKB-KW"/>
</dbReference>
<reference evidence="7" key="1">
    <citation type="journal article" date="2020" name="Stud. Mycol.">
        <title>101 Dothideomycetes genomes: a test case for predicting lifestyles and emergence of pathogens.</title>
        <authorList>
            <person name="Haridas S."/>
            <person name="Albert R."/>
            <person name="Binder M."/>
            <person name="Bloem J."/>
            <person name="Labutti K."/>
            <person name="Salamov A."/>
            <person name="Andreopoulos B."/>
            <person name="Baker S."/>
            <person name="Barry K."/>
            <person name="Bills G."/>
            <person name="Bluhm B."/>
            <person name="Cannon C."/>
            <person name="Castanera R."/>
            <person name="Culley D."/>
            <person name="Daum C."/>
            <person name="Ezra D."/>
            <person name="Gonzalez J."/>
            <person name="Henrissat B."/>
            <person name="Kuo A."/>
            <person name="Liang C."/>
            <person name="Lipzen A."/>
            <person name="Lutzoni F."/>
            <person name="Magnuson J."/>
            <person name="Mondo S."/>
            <person name="Nolan M."/>
            <person name="Ohm R."/>
            <person name="Pangilinan J."/>
            <person name="Park H.-J."/>
            <person name="Ramirez L."/>
            <person name="Alfaro M."/>
            <person name="Sun H."/>
            <person name="Tritt A."/>
            <person name="Yoshinaga Y."/>
            <person name="Zwiers L.-H."/>
            <person name="Turgeon B."/>
            <person name="Goodwin S."/>
            <person name="Spatafora J."/>
            <person name="Crous P."/>
            <person name="Grigoriev I."/>
        </authorList>
    </citation>
    <scope>NUCLEOTIDE SEQUENCE</scope>
    <source>
        <strain evidence="7">CBS 130266</strain>
    </source>
</reference>
<dbReference type="InterPro" id="IPR001279">
    <property type="entry name" value="Metallo-B-lactamas"/>
</dbReference>
<comment type="similarity">
    <text evidence="2">Belongs to the metallo-beta-lactamase superfamily.</text>
</comment>